<evidence type="ECO:0000256" key="4">
    <source>
        <dbReference type="ARBA" id="ARBA00022723"/>
    </source>
</evidence>
<keyword evidence="7" id="KW-0233">DNA recombination</keyword>
<dbReference type="Pfam" id="PF12323">
    <property type="entry name" value="HTH_OrfB_IS605"/>
    <property type="match status" value="1"/>
</dbReference>
<dbReference type="Proteomes" id="UP000749471">
    <property type="component" value="Unassembled WGS sequence"/>
</dbReference>
<evidence type="ECO:0000313" key="11">
    <source>
        <dbReference type="EMBL" id="MBU5440357.1"/>
    </source>
</evidence>
<keyword evidence="6" id="KW-0238">DNA-binding</keyword>
<evidence type="ECO:0000313" key="12">
    <source>
        <dbReference type="Proteomes" id="UP000749471"/>
    </source>
</evidence>
<dbReference type="RefSeq" id="WP_216522599.1">
    <property type="nucleotide sequence ID" value="NZ_JAHLPM010000034.1"/>
</dbReference>
<evidence type="ECO:0000259" key="10">
    <source>
        <dbReference type="Pfam" id="PF12323"/>
    </source>
</evidence>
<sequence>MLKAYKYRIYPNEKQKKQLAKTFGCVRFIYNYYLSMKKEIYETEKKSLSKIDCNNHLNQVLKKDNKYSWLKEVDKFSLTNSIYNLDTAYQNFFTEIKKGNNNQGYPRYKSKKNNYKSYKTNFTNNNIEVDFINNKIKLPKLKWIKAKVHREFHGKIKSATISKTPTNRYYVSMLVETQIEPLSQNNNKIGIDLGITDMLIDSNGNKIPNPKTLYKYEQKLTKEQRKLSKKERGSKNFHKQRIKVAKVHEKTTNIRKDYLHKLTFNIISENQVIITESLNVSGMIKNKNLSKAISDVSWSEFTRQLEYKSDWYKRTYHKIDPFYPSSQHCNNCGYKNQKTKNLSIRNWTCPECNKEHDRDINAAINILNQGLNELQIA</sequence>
<evidence type="ECO:0000259" key="8">
    <source>
        <dbReference type="Pfam" id="PF01385"/>
    </source>
</evidence>
<feature type="domain" description="Probable transposase IS891/IS1136/IS1341" evidence="8">
    <location>
        <begin position="175"/>
        <end position="286"/>
    </location>
</feature>
<dbReference type="PANTHER" id="PTHR30405">
    <property type="entry name" value="TRANSPOSASE"/>
    <property type="match status" value="1"/>
</dbReference>
<name>A0ABS6EBP7_9FIRM</name>
<dbReference type="InterPro" id="IPR010095">
    <property type="entry name" value="Cas12f1-like_TNB"/>
</dbReference>
<feature type="domain" description="Transposase putative helix-turn-helix" evidence="10">
    <location>
        <begin position="1"/>
        <end position="46"/>
    </location>
</feature>
<comment type="similarity">
    <text evidence="2">In the N-terminal section; belongs to the transposase 2 family.</text>
</comment>
<dbReference type="InterPro" id="IPR053522">
    <property type="entry name" value="RNA-guided_endonuclease_TnpB"/>
</dbReference>
<dbReference type="NCBIfam" id="TIGR01766">
    <property type="entry name" value="IS200/IS605 family accessory protein TnpB-like domain"/>
    <property type="match status" value="1"/>
</dbReference>
<reference evidence="11 12" key="1">
    <citation type="submission" date="2021-06" db="EMBL/GenBank/DDBJ databases">
        <authorList>
            <person name="Sun Q."/>
            <person name="Li D."/>
        </authorList>
    </citation>
    <scope>NUCLEOTIDE SEQUENCE [LARGE SCALE GENOMIC DNA]</scope>
    <source>
        <strain evidence="11 12">MSJ-40</strain>
    </source>
</reference>
<dbReference type="PANTHER" id="PTHR30405:SF25">
    <property type="entry name" value="RNA-GUIDED DNA ENDONUCLEASE INSQ-RELATED"/>
    <property type="match status" value="1"/>
</dbReference>
<dbReference type="EMBL" id="JAHLPM010000034">
    <property type="protein sequence ID" value="MBU5440357.1"/>
    <property type="molecule type" value="Genomic_DNA"/>
</dbReference>
<dbReference type="InterPro" id="IPR021027">
    <property type="entry name" value="Transposase_put_HTH"/>
</dbReference>
<keyword evidence="4" id="KW-0479">Metal-binding</keyword>
<evidence type="ECO:0000256" key="6">
    <source>
        <dbReference type="ARBA" id="ARBA00023125"/>
    </source>
</evidence>
<protein>
    <submittedName>
        <fullName evidence="11">IS200/IS605 family element transposase accessory protein TnpB</fullName>
    </submittedName>
</protein>
<keyword evidence="3" id="KW-0815">Transposition</keyword>
<accession>A0ABS6EBP7</accession>
<evidence type="ECO:0000259" key="9">
    <source>
        <dbReference type="Pfam" id="PF07282"/>
    </source>
</evidence>
<comment type="similarity">
    <text evidence="1">In the C-terminal section; belongs to the transposase 35 family.</text>
</comment>
<dbReference type="NCBIfam" id="NF038281">
    <property type="entry name" value="IS200_TnpB"/>
    <property type="match status" value="1"/>
</dbReference>
<keyword evidence="5" id="KW-0862">Zinc</keyword>
<dbReference type="NCBIfam" id="NF040570">
    <property type="entry name" value="guided_TnpB"/>
    <property type="match status" value="1"/>
</dbReference>
<feature type="domain" description="Cas12f1-like TNB" evidence="9">
    <location>
        <begin position="298"/>
        <end position="366"/>
    </location>
</feature>
<dbReference type="InterPro" id="IPR051399">
    <property type="entry name" value="RNA-guided_DNA_endo/Transpos"/>
</dbReference>
<evidence type="ECO:0000256" key="7">
    <source>
        <dbReference type="ARBA" id="ARBA00023172"/>
    </source>
</evidence>
<evidence type="ECO:0000256" key="3">
    <source>
        <dbReference type="ARBA" id="ARBA00022578"/>
    </source>
</evidence>
<evidence type="ECO:0000256" key="1">
    <source>
        <dbReference type="ARBA" id="ARBA00008761"/>
    </source>
</evidence>
<gene>
    <name evidence="11" type="primary">tnpB</name>
    <name evidence="11" type="ORF">KQI42_20380</name>
</gene>
<dbReference type="InterPro" id="IPR001959">
    <property type="entry name" value="Transposase"/>
</dbReference>
<evidence type="ECO:0000256" key="2">
    <source>
        <dbReference type="ARBA" id="ARBA00011044"/>
    </source>
</evidence>
<dbReference type="Pfam" id="PF07282">
    <property type="entry name" value="Cas12f1-like_TNB"/>
    <property type="match status" value="1"/>
</dbReference>
<evidence type="ECO:0000256" key="5">
    <source>
        <dbReference type="ARBA" id="ARBA00022833"/>
    </source>
</evidence>
<organism evidence="11 12">
    <name type="scientific">Tissierella simiarum</name>
    <dbReference type="NCBI Taxonomy" id="2841534"/>
    <lineage>
        <taxon>Bacteria</taxon>
        <taxon>Bacillati</taxon>
        <taxon>Bacillota</taxon>
        <taxon>Tissierellia</taxon>
        <taxon>Tissierellales</taxon>
        <taxon>Tissierellaceae</taxon>
        <taxon>Tissierella</taxon>
    </lineage>
</organism>
<dbReference type="Pfam" id="PF01385">
    <property type="entry name" value="OrfB_IS605"/>
    <property type="match status" value="1"/>
</dbReference>
<keyword evidence="12" id="KW-1185">Reference proteome</keyword>
<comment type="caution">
    <text evidence="11">The sequence shown here is derived from an EMBL/GenBank/DDBJ whole genome shotgun (WGS) entry which is preliminary data.</text>
</comment>
<proteinExistence type="inferred from homology"/>